<reference evidence="2 3" key="1">
    <citation type="submission" date="2019-10" db="EMBL/GenBank/DDBJ databases">
        <title>Rubrobacter sp nov SCSIO 52090 isolated from a deep-sea sediment in the South China Sea.</title>
        <authorList>
            <person name="Chen R.W."/>
        </authorList>
    </citation>
    <scope>NUCLEOTIDE SEQUENCE [LARGE SCALE GENOMIC DNA]</scope>
    <source>
        <strain evidence="2 3">SCSIO 52909</strain>
    </source>
</reference>
<dbReference type="InterPro" id="IPR001763">
    <property type="entry name" value="Rhodanese-like_dom"/>
</dbReference>
<gene>
    <name evidence="2" type="ORF">GBA63_05665</name>
</gene>
<organism evidence="2 3">
    <name type="scientific">Rubrobacter tropicus</name>
    <dbReference type="NCBI Taxonomy" id="2653851"/>
    <lineage>
        <taxon>Bacteria</taxon>
        <taxon>Bacillati</taxon>
        <taxon>Actinomycetota</taxon>
        <taxon>Rubrobacteria</taxon>
        <taxon>Rubrobacterales</taxon>
        <taxon>Rubrobacteraceae</taxon>
        <taxon>Rubrobacter</taxon>
    </lineage>
</organism>
<dbReference type="Gene3D" id="3.40.250.10">
    <property type="entry name" value="Rhodanese-like domain"/>
    <property type="match status" value="1"/>
</dbReference>
<dbReference type="EMBL" id="CP045119">
    <property type="protein sequence ID" value="QIN82189.1"/>
    <property type="molecule type" value="Genomic_DNA"/>
</dbReference>
<evidence type="ECO:0000313" key="2">
    <source>
        <dbReference type="EMBL" id="QIN82189.1"/>
    </source>
</evidence>
<evidence type="ECO:0000259" key="1">
    <source>
        <dbReference type="Pfam" id="PF00581"/>
    </source>
</evidence>
<proteinExistence type="predicted"/>
<evidence type="ECO:0000313" key="3">
    <source>
        <dbReference type="Proteomes" id="UP000501452"/>
    </source>
</evidence>
<name>A0A6G8Q6X1_9ACTN</name>
<protein>
    <recommendedName>
        <fullName evidence="1">Rhodanese domain-containing protein</fullName>
    </recommendedName>
</protein>
<accession>A0A6G8Q6X1</accession>
<keyword evidence="3" id="KW-1185">Reference proteome</keyword>
<dbReference type="AlphaFoldDB" id="A0A6G8Q6X1"/>
<dbReference type="KEGG" id="rub:GBA63_05665"/>
<dbReference type="Pfam" id="PF00581">
    <property type="entry name" value="Rhodanese"/>
    <property type="match status" value="1"/>
</dbReference>
<feature type="domain" description="Rhodanese" evidence="1">
    <location>
        <begin position="6"/>
        <end position="64"/>
    </location>
</feature>
<dbReference type="SUPFAM" id="SSF52821">
    <property type="entry name" value="Rhodanese/Cell cycle control phosphatase"/>
    <property type="match status" value="1"/>
</dbReference>
<dbReference type="RefSeq" id="WP_166174292.1">
    <property type="nucleotide sequence ID" value="NZ_CP045119.1"/>
</dbReference>
<dbReference type="Proteomes" id="UP000501452">
    <property type="component" value="Chromosome"/>
</dbReference>
<sequence>MKTIDREELKAKLDRGDDLLLLEVLGEASYGQGHLPGAVRYEGRGQVEGLVQDRSAEVVAYCSNFN</sequence>
<dbReference type="InterPro" id="IPR036873">
    <property type="entry name" value="Rhodanese-like_dom_sf"/>
</dbReference>